<evidence type="ECO:0000256" key="2">
    <source>
        <dbReference type="SAM" id="SignalP"/>
    </source>
</evidence>
<dbReference type="InterPro" id="IPR005543">
    <property type="entry name" value="PASTA_dom"/>
</dbReference>
<dbReference type="OrthoDB" id="4337778at2"/>
<evidence type="ECO:0000256" key="1">
    <source>
        <dbReference type="SAM" id="MobiDB-lite"/>
    </source>
</evidence>
<evidence type="ECO:0000313" key="5">
    <source>
        <dbReference type="Proteomes" id="UP000198923"/>
    </source>
</evidence>
<feature type="signal peptide" evidence="2">
    <location>
        <begin position="1"/>
        <end position="23"/>
    </location>
</feature>
<dbReference type="Proteomes" id="UP000198923">
    <property type="component" value="Unassembled WGS sequence"/>
</dbReference>
<feature type="region of interest" description="Disordered" evidence="1">
    <location>
        <begin position="40"/>
        <end position="128"/>
    </location>
</feature>
<feature type="chain" id="PRO_5039054195" description="PASTA domain-containing protein" evidence="2">
    <location>
        <begin position="24"/>
        <end position="303"/>
    </location>
</feature>
<feature type="domain" description="PASTA" evidence="3">
    <location>
        <begin position="207"/>
        <end position="276"/>
    </location>
</feature>
<dbReference type="PROSITE" id="PS51257">
    <property type="entry name" value="PROKAR_LIPOPROTEIN"/>
    <property type="match status" value="1"/>
</dbReference>
<accession>A0A1G7SJP6</accession>
<name>A0A1G7SJP6_9ACTN</name>
<evidence type="ECO:0000313" key="4">
    <source>
        <dbReference type="EMBL" id="SDG23181.1"/>
    </source>
</evidence>
<proteinExistence type="predicted"/>
<sequence length="303" mass="29757">MRTTFTNVAGLVLLSGCTAFGLAATGPVAGAAASTPAPIAPAPIKPARDTTAAPATGGPVPASAVSGGASGGSGASGSAPGAAGGASGAAASGAAAGGAQQGTAAPGKVGTAGKAAKSSRRSVIRDLPAQVGMELGNARSGLRRAGYTRIKTHDASGRGRLVFNERNWRVCAQNPTPGRVSREAVIDLAVVKTREVCPIGGDTPPIVTQPGVMPNVIGRSVRVARAALPRGTDMEIKDASGANRIPFRDTGWQVCSQSPAPGQSLTAAKITFNAVKYGEDCAGAGTVARTIATGSGITAKRPS</sequence>
<dbReference type="PROSITE" id="PS51178">
    <property type="entry name" value="PASTA"/>
    <property type="match status" value="1"/>
</dbReference>
<dbReference type="STRING" id="504805.SAMN05421505_102334"/>
<feature type="compositionally biased region" description="Low complexity" evidence="1">
    <location>
        <begin position="50"/>
        <end position="67"/>
    </location>
</feature>
<dbReference type="EMBL" id="FNCN01000002">
    <property type="protein sequence ID" value="SDG23181.1"/>
    <property type="molecule type" value="Genomic_DNA"/>
</dbReference>
<keyword evidence="2" id="KW-0732">Signal</keyword>
<organism evidence="4 5">
    <name type="scientific">Sinosporangium album</name>
    <dbReference type="NCBI Taxonomy" id="504805"/>
    <lineage>
        <taxon>Bacteria</taxon>
        <taxon>Bacillati</taxon>
        <taxon>Actinomycetota</taxon>
        <taxon>Actinomycetes</taxon>
        <taxon>Streptosporangiales</taxon>
        <taxon>Streptosporangiaceae</taxon>
        <taxon>Sinosporangium</taxon>
    </lineage>
</organism>
<reference evidence="4 5" key="1">
    <citation type="submission" date="2016-10" db="EMBL/GenBank/DDBJ databases">
        <authorList>
            <person name="de Groot N.N."/>
        </authorList>
    </citation>
    <scope>NUCLEOTIDE SEQUENCE [LARGE SCALE GENOMIC DNA]</scope>
    <source>
        <strain evidence="4 5">CPCC 201354</strain>
    </source>
</reference>
<evidence type="ECO:0000259" key="3">
    <source>
        <dbReference type="PROSITE" id="PS51178"/>
    </source>
</evidence>
<dbReference type="RefSeq" id="WP_093168077.1">
    <property type="nucleotide sequence ID" value="NZ_FNCN01000002.1"/>
</dbReference>
<dbReference type="AlphaFoldDB" id="A0A1G7SJP6"/>
<keyword evidence="5" id="KW-1185">Reference proteome</keyword>
<gene>
    <name evidence="4" type="ORF">SAMN05421505_102334</name>
</gene>
<protein>
    <recommendedName>
        <fullName evidence="3">PASTA domain-containing protein</fullName>
    </recommendedName>
</protein>